<accession>A0A132BBA6</accession>
<proteinExistence type="inferred from homology"/>
<keyword evidence="4 5" id="KW-0349">Heme</keyword>
<dbReference type="PANTHER" id="PTHR24305">
    <property type="entry name" value="CYTOCHROME P450"/>
    <property type="match status" value="1"/>
</dbReference>
<keyword evidence="2 4" id="KW-0479">Metal-binding</keyword>
<evidence type="ECO:0000256" key="5">
    <source>
        <dbReference type="RuleBase" id="RU000461"/>
    </source>
</evidence>
<feature type="compositionally biased region" description="Polar residues" evidence="6">
    <location>
        <begin position="523"/>
        <end position="535"/>
    </location>
</feature>
<dbReference type="RefSeq" id="XP_018063908.1">
    <property type="nucleotide sequence ID" value="XM_018209999.1"/>
</dbReference>
<dbReference type="SUPFAM" id="SSF48264">
    <property type="entry name" value="Cytochrome P450"/>
    <property type="match status" value="1"/>
</dbReference>
<dbReference type="Pfam" id="PF00067">
    <property type="entry name" value="p450"/>
    <property type="match status" value="2"/>
</dbReference>
<dbReference type="InterPro" id="IPR002401">
    <property type="entry name" value="Cyt_P450_E_grp-I"/>
</dbReference>
<dbReference type="KEGG" id="psco:LY89DRAFT_597836"/>
<dbReference type="PROSITE" id="PS00086">
    <property type="entry name" value="CYTOCHROME_P450"/>
    <property type="match status" value="1"/>
</dbReference>
<dbReference type="EMBL" id="KQ947431">
    <property type="protein sequence ID" value="KUJ09553.1"/>
    <property type="molecule type" value="Genomic_DNA"/>
</dbReference>
<dbReference type="InterPro" id="IPR036396">
    <property type="entry name" value="Cyt_P450_sf"/>
</dbReference>
<keyword evidence="7" id="KW-0812">Transmembrane</keyword>
<name>A0A132BBA6_MOLSC</name>
<keyword evidence="7" id="KW-1133">Transmembrane helix</keyword>
<keyword evidence="3 4" id="KW-0408">Iron</keyword>
<evidence type="ECO:0000313" key="8">
    <source>
        <dbReference type="EMBL" id="KUJ09553.1"/>
    </source>
</evidence>
<evidence type="ECO:0000256" key="2">
    <source>
        <dbReference type="ARBA" id="ARBA00022723"/>
    </source>
</evidence>
<evidence type="ECO:0000256" key="1">
    <source>
        <dbReference type="ARBA" id="ARBA00001971"/>
    </source>
</evidence>
<dbReference type="OrthoDB" id="1470350at2759"/>
<gene>
    <name evidence="8" type="ORF">LY89DRAFT_597836</name>
</gene>
<dbReference type="GO" id="GO:0020037">
    <property type="term" value="F:heme binding"/>
    <property type="evidence" value="ECO:0007669"/>
    <property type="project" value="InterPro"/>
</dbReference>
<sequence>MLLFQTLFRTWLALVAFYIGWTCLALLRNIRIAKATGLKYVVVPWFSYNALVSLFMRRVFLQLLNKVLPQSSEASVTSWRSLVTGIWPLRFRHAPFAAFGTDTFLAVSPGGIILNTADADVVSQIAGRGDDFPKPIGIYRAVSIYGMNVVTSEGEEWRHHRRLTSPAFCESNNQLVWRETIDRTQAMLVLLLGRYTSSKTVQHLADDVMRLSLEIIGNAALGQKILWPTIEDGEEPETQHLKAGHTMTFSASLGYITTNMIFMATALTTFPLWLIKRIPSARVKKLYEAYDNWKRYMQDMIAERKLGLHSENGSPQNIDLIGQLVKGQVKNKASARGGVTQPGLTDTEVLGNLFVFIVAGHETSASSLYMTILLLALHPHVQKHLQEVLEHILQGRPPSEWDYEQDLPPLMNSFLTAVWNEELRLVSPVLSIPKVVASSPQEVLINGRYTILPPDMTIRLCVSAVHVNPKYWSHGPPSDPANPIFCHDNLDNDMEEFNPHRWMRPEASPLPTPEWDSFKDGSMPNTPTSGTSSTQRYNRLRFPTKGSFIPFSEGQRSCLGKRFAQIEILTALAVIFSQYSVELAVDDWANDEEVKNMTRVQRQETWNKAAKRARYNWQNKLTCAITVQMASSGHVPLRFVLKGQERFFDLD</sequence>
<dbReference type="GeneID" id="28819725"/>
<feature type="binding site" description="axial binding residue" evidence="4">
    <location>
        <position position="558"/>
    </location>
    <ligand>
        <name>heme</name>
        <dbReference type="ChEBI" id="CHEBI:30413"/>
    </ligand>
    <ligandPart>
        <name>Fe</name>
        <dbReference type="ChEBI" id="CHEBI:18248"/>
    </ligandPart>
</feature>
<organism evidence="8 9">
    <name type="scientific">Mollisia scopiformis</name>
    <name type="common">Conifer needle endophyte fungus</name>
    <name type="synonym">Phialocephala scopiformis</name>
    <dbReference type="NCBI Taxonomy" id="149040"/>
    <lineage>
        <taxon>Eukaryota</taxon>
        <taxon>Fungi</taxon>
        <taxon>Dikarya</taxon>
        <taxon>Ascomycota</taxon>
        <taxon>Pezizomycotina</taxon>
        <taxon>Leotiomycetes</taxon>
        <taxon>Helotiales</taxon>
        <taxon>Mollisiaceae</taxon>
        <taxon>Mollisia</taxon>
    </lineage>
</organism>
<dbReference type="PRINTS" id="PR00385">
    <property type="entry name" value="P450"/>
</dbReference>
<dbReference type="GO" id="GO:0005506">
    <property type="term" value="F:iron ion binding"/>
    <property type="evidence" value="ECO:0007669"/>
    <property type="project" value="InterPro"/>
</dbReference>
<dbReference type="GO" id="GO:0016705">
    <property type="term" value="F:oxidoreductase activity, acting on paired donors, with incorporation or reduction of molecular oxygen"/>
    <property type="evidence" value="ECO:0007669"/>
    <property type="project" value="InterPro"/>
</dbReference>
<evidence type="ECO:0000313" key="9">
    <source>
        <dbReference type="Proteomes" id="UP000070700"/>
    </source>
</evidence>
<dbReference type="AlphaFoldDB" id="A0A132BBA6"/>
<evidence type="ECO:0000256" key="4">
    <source>
        <dbReference type="PIRSR" id="PIRSR602401-1"/>
    </source>
</evidence>
<dbReference type="Gene3D" id="1.10.630.10">
    <property type="entry name" value="Cytochrome P450"/>
    <property type="match status" value="1"/>
</dbReference>
<feature type="transmembrane region" description="Helical" evidence="7">
    <location>
        <begin position="253"/>
        <end position="275"/>
    </location>
</feature>
<keyword evidence="9" id="KW-1185">Reference proteome</keyword>
<evidence type="ECO:0000256" key="3">
    <source>
        <dbReference type="ARBA" id="ARBA00023004"/>
    </source>
</evidence>
<evidence type="ECO:0000256" key="7">
    <source>
        <dbReference type="SAM" id="Phobius"/>
    </source>
</evidence>
<keyword evidence="5" id="KW-0503">Monooxygenase</keyword>
<reference evidence="8 9" key="1">
    <citation type="submission" date="2015-10" db="EMBL/GenBank/DDBJ databases">
        <title>Full genome of DAOMC 229536 Phialocephala scopiformis, a fungal endophyte of spruce producing the potent anti-insectan compound rugulosin.</title>
        <authorList>
            <consortium name="DOE Joint Genome Institute"/>
            <person name="Walker A.K."/>
            <person name="Frasz S.L."/>
            <person name="Seifert K.A."/>
            <person name="Miller J.D."/>
            <person name="Mondo S.J."/>
            <person name="Labutti K."/>
            <person name="Lipzen A."/>
            <person name="Dockter R."/>
            <person name="Kennedy M."/>
            <person name="Grigoriev I.V."/>
            <person name="Spatafora J.W."/>
        </authorList>
    </citation>
    <scope>NUCLEOTIDE SEQUENCE [LARGE SCALE GENOMIC DNA]</scope>
    <source>
        <strain evidence="8 9">CBS 120377</strain>
    </source>
</reference>
<dbReference type="GO" id="GO:0004497">
    <property type="term" value="F:monooxygenase activity"/>
    <property type="evidence" value="ECO:0007669"/>
    <property type="project" value="UniProtKB-KW"/>
</dbReference>
<dbReference type="InterPro" id="IPR001128">
    <property type="entry name" value="Cyt_P450"/>
</dbReference>
<dbReference type="InterPro" id="IPR050121">
    <property type="entry name" value="Cytochrome_P450_monoxygenase"/>
</dbReference>
<comment type="similarity">
    <text evidence="5">Belongs to the cytochrome P450 family.</text>
</comment>
<dbReference type="Proteomes" id="UP000070700">
    <property type="component" value="Unassembled WGS sequence"/>
</dbReference>
<dbReference type="PRINTS" id="PR00463">
    <property type="entry name" value="EP450I"/>
</dbReference>
<dbReference type="PANTHER" id="PTHR24305:SF223">
    <property type="entry name" value="CYTOCHROME P450-DIT2"/>
    <property type="match status" value="1"/>
</dbReference>
<keyword evidence="5" id="KW-0560">Oxidoreductase</keyword>
<evidence type="ECO:0000256" key="6">
    <source>
        <dbReference type="SAM" id="MobiDB-lite"/>
    </source>
</evidence>
<protein>
    <submittedName>
        <fullName evidence="8">Cytochrome P450</fullName>
    </submittedName>
</protein>
<feature type="region of interest" description="Disordered" evidence="6">
    <location>
        <begin position="504"/>
        <end position="535"/>
    </location>
</feature>
<keyword evidence="7" id="KW-0472">Membrane</keyword>
<dbReference type="InParanoid" id="A0A132BBA6"/>
<comment type="cofactor">
    <cofactor evidence="1 4">
        <name>heme</name>
        <dbReference type="ChEBI" id="CHEBI:30413"/>
    </cofactor>
</comment>
<feature type="transmembrane region" description="Helical" evidence="7">
    <location>
        <begin position="6"/>
        <end position="26"/>
    </location>
</feature>
<dbReference type="STRING" id="149040.A0A132BBA6"/>
<dbReference type="InterPro" id="IPR017972">
    <property type="entry name" value="Cyt_P450_CS"/>
</dbReference>